<proteinExistence type="predicted"/>
<accession>A0A381X6U8</accession>
<organism evidence="1">
    <name type="scientific">marine metagenome</name>
    <dbReference type="NCBI Taxonomy" id="408172"/>
    <lineage>
        <taxon>unclassified sequences</taxon>
        <taxon>metagenomes</taxon>
        <taxon>ecological metagenomes</taxon>
    </lineage>
</organism>
<sequence>MNRARAPVKSACRFSFLITARTQAISNTSQIKLIGFKKRSTIFDKKYIMRRACFDELAAVAQHKTPD</sequence>
<dbReference type="AlphaFoldDB" id="A0A381X6U8"/>
<name>A0A381X6U8_9ZZZZ</name>
<dbReference type="EMBL" id="UINC01013978">
    <property type="protein sequence ID" value="SVA59953.1"/>
    <property type="molecule type" value="Genomic_DNA"/>
</dbReference>
<protein>
    <submittedName>
        <fullName evidence="1">Uncharacterized protein</fullName>
    </submittedName>
</protein>
<gene>
    <name evidence="1" type="ORF">METZ01_LOCUS112807</name>
</gene>
<evidence type="ECO:0000313" key="1">
    <source>
        <dbReference type="EMBL" id="SVA59953.1"/>
    </source>
</evidence>
<reference evidence="1" key="1">
    <citation type="submission" date="2018-05" db="EMBL/GenBank/DDBJ databases">
        <authorList>
            <person name="Lanie J.A."/>
            <person name="Ng W.-L."/>
            <person name="Kazmierczak K.M."/>
            <person name="Andrzejewski T.M."/>
            <person name="Davidsen T.M."/>
            <person name="Wayne K.J."/>
            <person name="Tettelin H."/>
            <person name="Glass J.I."/>
            <person name="Rusch D."/>
            <person name="Podicherti R."/>
            <person name="Tsui H.-C.T."/>
            <person name="Winkler M.E."/>
        </authorList>
    </citation>
    <scope>NUCLEOTIDE SEQUENCE</scope>
</reference>